<dbReference type="AlphaFoldDB" id="A0A329UBM3"/>
<dbReference type="NCBIfam" id="TIGR01869">
    <property type="entry name" value="casC_Cse4"/>
    <property type="match status" value="1"/>
</dbReference>
<evidence type="ECO:0000313" key="2">
    <source>
        <dbReference type="Proteomes" id="UP000250583"/>
    </source>
</evidence>
<name>A0A329UBM3_9FIRM</name>
<protein>
    <submittedName>
        <fullName evidence="1">Type I-E CRISPR-associated protein Cas7/Cse4/CasC</fullName>
    </submittedName>
</protein>
<organism evidence="1 2">
    <name type="scientific">Faecalibacterium prausnitzii</name>
    <dbReference type="NCBI Taxonomy" id="853"/>
    <lineage>
        <taxon>Bacteria</taxon>
        <taxon>Bacillati</taxon>
        <taxon>Bacillota</taxon>
        <taxon>Clostridia</taxon>
        <taxon>Eubacteriales</taxon>
        <taxon>Oscillospiraceae</taxon>
        <taxon>Faecalibacterium</taxon>
    </lineage>
</organism>
<comment type="caution">
    <text evidence="1">The sequence shown here is derived from an EMBL/GenBank/DDBJ whole genome shotgun (WGS) entry which is preliminary data.</text>
</comment>
<dbReference type="Proteomes" id="UP000250583">
    <property type="component" value="Unassembled WGS sequence"/>
</dbReference>
<reference evidence="1 2" key="1">
    <citation type="submission" date="2018-02" db="EMBL/GenBank/DDBJ databases">
        <title>Complete genome sequencing of Faecalibacterium prausnitzii strains isolated from the human gut.</title>
        <authorList>
            <person name="Fitzgerald B.C."/>
            <person name="Shkoporov A.N."/>
            <person name="Ross P.R."/>
            <person name="Hill C."/>
        </authorList>
    </citation>
    <scope>NUCLEOTIDE SEQUENCE [LARGE SCALE GENOMIC DNA]</scope>
    <source>
        <strain evidence="1 2">APC923/61-1</strain>
    </source>
</reference>
<dbReference type="InterPro" id="IPR010148">
    <property type="entry name" value="CRISPR-assoc_prot_CT1975"/>
</dbReference>
<sequence length="355" mass="38766">MKKRLYVDFHVLQTVPPSCINRDDTGSPKTAIYGGVTRARVSSQAWKHAMRQAFVEESLLDEEDVGKRTKKVTELVEKEIAALAPEKDAAKLAKKTLDNAGIKNDEKGTKALFFISQAQIKALAQLAVEECADKKEYKKALSTAPSVDIALFGRMVADDPSLNFDAAAQVAHSISTHAVQNEYDYFTAVDDCQAEDNAGAGHLGTVEYNSATLYRYATVNVMELERHLDAKKAAEVVRSFGEAFIRSMPTGKQNTFANRTLPDAVYVTIREDQPVNLCGAFERAVRKSAEGYAEPSKSALQAYAQQLYQSFAEAPAKSFTVGTGLEALAPAQPLNTMLDALEEAVKENLTGNEVE</sequence>
<evidence type="ECO:0000313" key="1">
    <source>
        <dbReference type="EMBL" id="RAW58318.1"/>
    </source>
</evidence>
<gene>
    <name evidence="1" type="primary">cas7e</name>
    <name evidence="1" type="ORF">C4N22_10250</name>
</gene>
<dbReference type="Pfam" id="PF09344">
    <property type="entry name" value="Cas_CT1975"/>
    <property type="match status" value="1"/>
</dbReference>
<dbReference type="OrthoDB" id="6063at2"/>
<accession>A0A329UBM3</accession>
<dbReference type="EMBL" id="PRLE01000005">
    <property type="protein sequence ID" value="RAW58318.1"/>
    <property type="molecule type" value="Genomic_DNA"/>
</dbReference>
<proteinExistence type="predicted"/>
<dbReference type="RefSeq" id="WP_112148905.1">
    <property type="nucleotide sequence ID" value="NZ_PRLE01000005.1"/>
</dbReference>